<keyword evidence="5" id="KW-1185">Reference proteome</keyword>
<dbReference type="InterPro" id="IPR046342">
    <property type="entry name" value="CBS_dom_sf"/>
</dbReference>
<dbReference type="CDD" id="cd04623">
    <property type="entry name" value="CBS_pair_bac_euk"/>
    <property type="match status" value="1"/>
</dbReference>
<dbReference type="SMART" id="SM00116">
    <property type="entry name" value="CBS"/>
    <property type="match status" value="2"/>
</dbReference>
<evidence type="ECO:0000256" key="2">
    <source>
        <dbReference type="PROSITE-ProRule" id="PRU00703"/>
    </source>
</evidence>
<dbReference type="EMBL" id="JALKCH010000012">
    <property type="protein sequence ID" value="MCK0198579.1"/>
    <property type="molecule type" value="Genomic_DNA"/>
</dbReference>
<evidence type="ECO:0000313" key="4">
    <source>
        <dbReference type="EMBL" id="MCK0198579.1"/>
    </source>
</evidence>
<dbReference type="PANTHER" id="PTHR43080:SF2">
    <property type="entry name" value="CBS DOMAIN-CONTAINING PROTEIN"/>
    <property type="match status" value="1"/>
</dbReference>
<dbReference type="InterPro" id="IPR044725">
    <property type="entry name" value="CBSX3_CBS_dom"/>
</dbReference>
<protein>
    <submittedName>
        <fullName evidence="4">CBS domain-containing protein</fullName>
    </submittedName>
</protein>
<name>A0ABT0DFC8_9HYPH</name>
<dbReference type="InterPro" id="IPR000644">
    <property type="entry name" value="CBS_dom"/>
</dbReference>
<proteinExistence type="predicted"/>
<reference evidence="4 5" key="1">
    <citation type="submission" date="2022-04" db="EMBL/GenBank/DDBJ databases">
        <authorList>
            <person name="Grouzdev D.S."/>
            <person name="Pantiukh K.S."/>
            <person name="Krutkina M.S."/>
        </authorList>
    </citation>
    <scope>NUCLEOTIDE SEQUENCE [LARGE SCALE GENOMIC DNA]</scope>
    <source>
        <strain evidence="4 5">6x-1</strain>
    </source>
</reference>
<dbReference type="SUPFAM" id="SSF54631">
    <property type="entry name" value="CBS-domain pair"/>
    <property type="match status" value="1"/>
</dbReference>
<evidence type="ECO:0000259" key="3">
    <source>
        <dbReference type="PROSITE" id="PS51371"/>
    </source>
</evidence>
<comment type="caution">
    <text evidence="4">The sequence shown here is derived from an EMBL/GenBank/DDBJ whole genome shotgun (WGS) entry which is preliminary data.</text>
</comment>
<feature type="domain" description="CBS" evidence="3">
    <location>
        <begin position="8"/>
        <end position="68"/>
    </location>
</feature>
<keyword evidence="1 2" id="KW-0129">CBS domain</keyword>
<accession>A0ABT0DFC8</accession>
<organism evidence="4 5">
    <name type="scientific">Ancylobacter crimeensis</name>
    <dbReference type="NCBI Taxonomy" id="2579147"/>
    <lineage>
        <taxon>Bacteria</taxon>
        <taxon>Pseudomonadati</taxon>
        <taxon>Pseudomonadota</taxon>
        <taxon>Alphaproteobacteria</taxon>
        <taxon>Hyphomicrobiales</taxon>
        <taxon>Xanthobacteraceae</taxon>
        <taxon>Ancylobacter</taxon>
    </lineage>
</organism>
<dbReference type="Pfam" id="PF00571">
    <property type="entry name" value="CBS"/>
    <property type="match status" value="2"/>
</dbReference>
<dbReference type="PANTHER" id="PTHR43080">
    <property type="entry name" value="CBS DOMAIN-CONTAINING PROTEIN CBSX3, MITOCHONDRIAL"/>
    <property type="match status" value="1"/>
</dbReference>
<dbReference type="Proteomes" id="UP001203284">
    <property type="component" value="Unassembled WGS sequence"/>
</dbReference>
<evidence type="ECO:0000313" key="5">
    <source>
        <dbReference type="Proteomes" id="UP001203284"/>
    </source>
</evidence>
<dbReference type="Gene3D" id="3.10.580.10">
    <property type="entry name" value="CBS-domain"/>
    <property type="match status" value="1"/>
</dbReference>
<dbReference type="RefSeq" id="WP_247030479.1">
    <property type="nucleotide sequence ID" value="NZ_JALKCH010000012.1"/>
</dbReference>
<dbReference type="PROSITE" id="PS51371">
    <property type="entry name" value="CBS"/>
    <property type="match status" value="2"/>
</dbReference>
<feature type="domain" description="CBS" evidence="3">
    <location>
        <begin position="76"/>
        <end position="133"/>
    </location>
</feature>
<gene>
    <name evidence="4" type="ORF">MWN34_16890</name>
</gene>
<evidence type="ECO:0000256" key="1">
    <source>
        <dbReference type="ARBA" id="ARBA00023122"/>
    </source>
</evidence>
<dbReference type="InterPro" id="IPR051257">
    <property type="entry name" value="Diverse_CBS-Domain"/>
</dbReference>
<sequence>MTVRSIIDAKGHDVLTIVPETPLREAARLLGEHRIGAIVVVDAMRRVVGILSERDVVRVVGLDGPARLDDPVEQVMTRKVVTCSGNDTVQEIMGTMTAGRFRHIPVVENARLVGIISIGDVVKHRVAEMERESHALREYILTA</sequence>